<dbReference type="Proteomes" id="UP000054217">
    <property type="component" value="Unassembled WGS sequence"/>
</dbReference>
<reference evidence="2" key="2">
    <citation type="submission" date="2015-01" db="EMBL/GenBank/DDBJ databases">
        <title>Evolutionary Origins and Diversification of the Mycorrhizal Mutualists.</title>
        <authorList>
            <consortium name="DOE Joint Genome Institute"/>
            <consortium name="Mycorrhizal Genomics Consortium"/>
            <person name="Kohler A."/>
            <person name="Kuo A."/>
            <person name="Nagy L.G."/>
            <person name="Floudas D."/>
            <person name="Copeland A."/>
            <person name="Barry K.W."/>
            <person name="Cichocki N."/>
            <person name="Veneault-Fourrey C."/>
            <person name="LaButti K."/>
            <person name="Lindquist E.A."/>
            <person name="Lipzen A."/>
            <person name="Lundell T."/>
            <person name="Morin E."/>
            <person name="Murat C."/>
            <person name="Riley R."/>
            <person name="Ohm R."/>
            <person name="Sun H."/>
            <person name="Tunlid A."/>
            <person name="Henrissat B."/>
            <person name="Grigoriev I.V."/>
            <person name="Hibbett D.S."/>
            <person name="Martin F."/>
        </authorList>
    </citation>
    <scope>NUCLEOTIDE SEQUENCE [LARGE SCALE GENOMIC DNA]</scope>
    <source>
        <strain evidence="2">Marx 270</strain>
    </source>
</reference>
<dbReference type="OrthoDB" id="3363652at2759"/>
<protein>
    <submittedName>
        <fullName evidence="1">Uncharacterized protein</fullName>
    </submittedName>
</protein>
<keyword evidence="2" id="KW-1185">Reference proteome</keyword>
<dbReference type="HOGENOM" id="CLU_119163_0_1_1"/>
<sequence length="128" mass="14696">EVQPTDTEKIFMRLMDLFALPRIKYILQNIKISSDLSEEEKQKVTELIAEFADISTCSLGEPGHPEGKPILDNNTTFQTTVNQQPMNPPQCQFMHRWVDQMLEANLIEQANIPQIKYITPTVLAQKTH</sequence>
<organism evidence="1 2">
    <name type="scientific">Pisolithus tinctorius Marx 270</name>
    <dbReference type="NCBI Taxonomy" id="870435"/>
    <lineage>
        <taxon>Eukaryota</taxon>
        <taxon>Fungi</taxon>
        <taxon>Dikarya</taxon>
        <taxon>Basidiomycota</taxon>
        <taxon>Agaricomycotina</taxon>
        <taxon>Agaricomycetes</taxon>
        <taxon>Agaricomycetidae</taxon>
        <taxon>Boletales</taxon>
        <taxon>Sclerodermatineae</taxon>
        <taxon>Pisolithaceae</taxon>
        <taxon>Pisolithus</taxon>
    </lineage>
</organism>
<dbReference type="AlphaFoldDB" id="A0A0C3NIE8"/>
<dbReference type="InParanoid" id="A0A0C3NIE8"/>
<proteinExistence type="predicted"/>
<accession>A0A0C3NIE8</accession>
<feature type="non-terminal residue" evidence="1">
    <location>
        <position position="1"/>
    </location>
</feature>
<dbReference type="EMBL" id="KN832067">
    <property type="protein sequence ID" value="KIN95455.1"/>
    <property type="molecule type" value="Genomic_DNA"/>
</dbReference>
<gene>
    <name evidence="1" type="ORF">M404DRAFT_43910</name>
</gene>
<dbReference type="STRING" id="870435.A0A0C3NIE8"/>
<feature type="non-terminal residue" evidence="1">
    <location>
        <position position="128"/>
    </location>
</feature>
<evidence type="ECO:0000313" key="1">
    <source>
        <dbReference type="EMBL" id="KIN95455.1"/>
    </source>
</evidence>
<name>A0A0C3NIE8_PISTI</name>
<reference evidence="1 2" key="1">
    <citation type="submission" date="2014-04" db="EMBL/GenBank/DDBJ databases">
        <authorList>
            <consortium name="DOE Joint Genome Institute"/>
            <person name="Kuo A."/>
            <person name="Kohler A."/>
            <person name="Costa M.D."/>
            <person name="Nagy L.G."/>
            <person name="Floudas D."/>
            <person name="Copeland A."/>
            <person name="Barry K.W."/>
            <person name="Cichocki N."/>
            <person name="Veneault-Fourrey C."/>
            <person name="LaButti K."/>
            <person name="Lindquist E.A."/>
            <person name="Lipzen A."/>
            <person name="Lundell T."/>
            <person name="Morin E."/>
            <person name="Murat C."/>
            <person name="Sun H."/>
            <person name="Tunlid A."/>
            <person name="Henrissat B."/>
            <person name="Grigoriev I.V."/>
            <person name="Hibbett D.S."/>
            <person name="Martin F."/>
            <person name="Nordberg H.P."/>
            <person name="Cantor M.N."/>
            <person name="Hua S.X."/>
        </authorList>
    </citation>
    <scope>NUCLEOTIDE SEQUENCE [LARGE SCALE GENOMIC DNA]</scope>
    <source>
        <strain evidence="1 2">Marx 270</strain>
    </source>
</reference>
<evidence type="ECO:0000313" key="2">
    <source>
        <dbReference type="Proteomes" id="UP000054217"/>
    </source>
</evidence>